<dbReference type="GO" id="GO:0004129">
    <property type="term" value="F:cytochrome-c oxidase activity"/>
    <property type="evidence" value="ECO:0007669"/>
    <property type="project" value="InterPro"/>
</dbReference>
<protein>
    <submittedName>
        <fullName evidence="9">AA3-600 quinol oxidase subunit IIII</fullName>
    </submittedName>
</protein>
<keyword evidence="5 7" id="KW-1133">Transmembrane helix</keyword>
<dbReference type="Pfam" id="PF00510">
    <property type="entry name" value="COX3"/>
    <property type="match status" value="1"/>
</dbReference>
<feature type="transmembrane region" description="Helical" evidence="7">
    <location>
        <begin position="302"/>
        <end position="324"/>
    </location>
</feature>
<keyword evidence="10" id="KW-1185">Reference proteome</keyword>
<dbReference type="Gene3D" id="1.20.120.80">
    <property type="entry name" value="Cytochrome c oxidase, subunit III, four-helix bundle"/>
    <property type="match status" value="1"/>
</dbReference>
<dbReference type="OrthoDB" id="2691381at2"/>
<dbReference type="GO" id="GO:0019646">
    <property type="term" value="P:aerobic electron transport chain"/>
    <property type="evidence" value="ECO:0007669"/>
    <property type="project" value="InterPro"/>
</dbReference>
<dbReference type="InterPro" id="IPR000298">
    <property type="entry name" value="Cyt_c_oxidase-like_su3"/>
</dbReference>
<dbReference type="STRING" id="1298598.JCM21714_3393"/>
<reference evidence="9 10" key="1">
    <citation type="journal article" date="2014" name="Genome Announc.">
        <title>Draft Genome Sequence of the Boron-Tolerant and Moderately Halotolerant Bacterium Gracilibacillus boraciitolerans JCM 21714T.</title>
        <authorList>
            <person name="Ahmed I."/>
            <person name="Oshima K."/>
            <person name="Suda W."/>
            <person name="Kitamura K."/>
            <person name="Iida T."/>
            <person name="Ohmori Y."/>
            <person name="Fujiwara T."/>
            <person name="Hattori M."/>
            <person name="Ohkuma M."/>
        </authorList>
    </citation>
    <scope>NUCLEOTIDE SEQUENCE [LARGE SCALE GENOMIC DNA]</scope>
    <source>
        <strain evidence="9 10">JCM 21714</strain>
    </source>
</reference>
<evidence type="ECO:0000256" key="2">
    <source>
        <dbReference type="ARBA" id="ARBA00010581"/>
    </source>
</evidence>
<evidence type="ECO:0000256" key="6">
    <source>
        <dbReference type="ARBA" id="ARBA00023136"/>
    </source>
</evidence>
<dbReference type="PANTHER" id="PTHR11403:SF2">
    <property type="entry name" value="CYTOCHROME BO(3) UBIQUINOL OXIDASE SUBUNIT 3"/>
    <property type="match status" value="1"/>
</dbReference>
<comment type="caution">
    <text evidence="9">The sequence shown here is derived from an EMBL/GenBank/DDBJ whole genome shotgun (WGS) entry which is preliminary data.</text>
</comment>
<comment type="similarity">
    <text evidence="2">Belongs to the cytochrome c oxidase subunit 3 family.</text>
</comment>
<dbReference type="Proteomes" id="UP000019102">
    <property type="component" value="Unassembled WGS sequence"/>
</dbReference>
<dbReference type="InterPro" id="IPR035973">
    <property type="entry name" value="Cyt_c_oxidase_su3-like_sf"/>
</dbReference>
<feature type="transmembrane region" description="Helical" evidence="7">
    <location>
        <begin position="104"/>
        <end position="121"/>
    </location>
</feature>
<proteinExistence type="inferred from homology"/>
<feature type="transmembrane region" description="Helical" evidence="7">
    <location>
        <begin position="257"/>
        <end position="281"/>
    </location>
</feature>
<keyword evidence="3" id="KW-1003">Cell membrane</keyword>
<sequence length="330" mass="38610">MLFFAWNIYRTHRSEQHVTADPWDGRTLEWTVPSPPPPEDIFTPAPVVESLDPLWNAKENKQSITTTSNSRPDPVSTTSFLPVILAVILFLFCFTMIYKWFIASIFFGLAALVTLIFFSWQDKRIEIYQKKNLKKEDLRTLLKDKRLGFFWYLVIDATMFIILFATYFLFTPGGNDPHPSEVFEARSLIIASIFLLTSSLTLYISEKGMATNNYKKFNIGILLTFILGLLFIGSSVHEFYKYWQEGYTISTNVFLSSFYVLVGYHAAHVLFGLGWICQVYFQRKVKKIPDFLYYEKHTIFQYYWHFVDVIWILIIVIVYLPTYYNGGEES</sequence>
<evidence type="ECO:0000313" key="10">
    <source>
        <dbReference type="Proteomes" id="UP000019102"/>
    </source>
</evidence>
<dbReference type="SUPFAM" id="SSF81442">
    <property type="entry name" value="Cytochrome c oxidase subunit I-like"/>
    <property type="match status" value="1"/>
</dbReference>
<comment type="subcellular location">
    <subcellularLocation>
        <location evidence="1">Cell membrane</location>
        <topology evidence="1">Multi-pass membrane protein</topology>
    </subcellularLocation>
</comment>
<dbReference type="PROSITE" id="PS50253">
    <property type="entry name" value="COX3"/>
    <property type="match status" value="1"/>
</dbReference>
<accession>W4VN33</accession>
<feature type="transmembrane region" description="Helical" evidence="7">
    <location>
        <begin position="149"/>
        <end position="170"/>
    </location>
</feature>
<evidence type="ECO:0000256" key="5">
    <source>
        <dbReference type="ARBA" id="ARBA00022989"/>
    </source>
</evidence>
<evidence type="ECO:0000259" key="8">
    <source>
        <dbReference type="PROSITE" id="PS50253"/>
    </source>
</evidence>
<evidence type="ECO:0000256" key="4">
    <source>
        <dbReference type="ARBA" id="ARBA00022692"/>
    </source>
</evidence>
<keyword evidence="6 7" id="KW-0472">Membrane</keyword>
<feature type="transmembrane region" description="Helical" evidence="7">
    <location>
        <begin position="80"/>
        <end position="98"/>
    </location>
</feature>
<dbReference type="AlphaFoldDB" id="W4VN33"/>
<dbReference type="PANTHER" id="PTHR11403">
    <property type="entry name" value="CYTOCHROME C OXIDASE SUBUNIT III"/>
    <property type="match status" value="1"/>
</dbReference>
<dbReference type="eggNOG" id="COG0843">
    <property type="taxonomic scope" value="Bacteria"/>
</dbReference>
<organism evidence="9 10">
    <name type="scientific">Gracilibacillus boraciitolerans JCM 21714</name>
    <dbReference type="NCBI Taxonomy" id="1298598"/>
    <lineage>
        <taxon>Bacteria</taxon>
        <taxon>Bacillati</taxon>
        <taxon>Bacillota</taxon>
        <taxon>Bacilli</taxon>
        <taxon>Bacillales</taxon>
        <taxon>Bacillaceae</taxon>
        <taxon>Gracilibacillus</taxon>
    </lineage>
</organism>
<keyword evidence="4 7" id="KW-0812">Transmembrane</keyword>
<dbReference type="InterPro" id="IPR024791">
    <property type="entry name" value="Cyt_c/ubiquinol_Oxase_su3"/>
</dbReference>
<gene>
    <name evidence="9" type="ORF">JCM21714_3393</name>
</gene>
<dbReference type="GO" id="GO:0005886">
    <property type="term" value="C:plasma membrane"/>
    <property type="evidence" value="ECO:0007669"/>
    <property type="project" value="UniProtKB-SubCell"/>
</dbReference>
<feature type="transmembrane region" description="Helical" evidence="7">
    <location>
        <begin position="217"/>
        <end position="237"/>
    </location>
</feature>
<dbReference type="InterPro" id="IPR013833">
    <property type="entry name" value="Cyt_c_oxidase_su3_a-hlx"/>
</dbReference>
<dbReference type="InterPro" id="IPR036927">
    <property type="entry name" value="Cyt_c_oxase-like_su1_sf"/>
</dbReference>
<name>W4VN33_9BACI</name>
<feature type="domain" description="Heme-copper oxidase subunit III family profile" evidence="8">
    <location>
        <begin position="69"/>
        <end position="323"/>
    </location>
</feature>
<dbReference type="eggNOG" id="COG1845">
    <property type="taxonomic scope" value="Bacteria"/>
</dbReference>
<evidence type="ECO:0000313" key="9">
    <source>
        <dbReference type="EMBL" id="GAE94253.1"/>
    </source>
</evidence>
<feature type="transmembrane region" description="Helical" evidence="7">
    <location>
        <begin position="185"/>
        <end position="205"/>
    </location>
</feature>
<evidence type="ECO:0000256" key="7">
    <source>
        <dbReference type="SAM" id="Phobius"/>
    </source>
</evidence>
<dbReference type="SUPFAM" id="SSF81452">
    <property type="entry name" value="Cytochrome c oxidase subunit III-like"/>
    <property type="match status" value="1"/>
</dbReference>
<dbReference type="EMBL" id="BAVS01000021">
    <property type="protein sequence ID" value="GAE94253.1"/>
    <property type="molecule type" value="Genomic_DNA"/>
</dbReference>
<dbReference type="Gene3D" id="1.20.210.10">
    <property type="entry name" value="Cytochrome c oxidase-like, subunit I domain"/>
    <property type="match status" value="1"/>
</dbReference>
<evidence type="ECO:0000256" key="3">
    <source>
        <dbReference type="ARBA" id="ARBA00022475"/>
    </source>
</evidence>
<evidence type="ECO:0000256" key="1">
    <source>
        <dbReference type="ARBA" id="ARBA00004651"/>
    </source>
</evidence>